<dbReference type="AlphaFoldDB" id="A0A1M3L6U2"/>
<dbReference type="PROSITE" id="PS52034">
    <property type="entry name" value="PEPTIDASE_M32"/>
    <property type="match status" value="1"/>
</dbReference>
<dbReference type="PIRSF" id="PIRSF006615">
    <property type="entry name" value="Zn_crbxpep_Taq"/>
    <property type="match status" value="1"/>
</dbReference>
<evidence type="ECO:0000256" key="2">
    <source>
        <dbReference type="PIRSR" id="PIRSR006615-1"/>
    </source>
</evidence>
<comment type="caution">
    <text evidence="4">The sequence shown here is derived from an EMBL/GenBank/DDBJ whole genome shotgun (WGS) entry which is preliminary data.</text>
</comment>
<organism evidence="4 5">
    <name type="scientific">Candidatus Kapaibacterium thiocyanatum</name>
    <dbReference type="NCBI Taxonomy" id="1895771"/>
    <lineage>
        <taxon>Bacteria</taxon>
        <taxon>Pseudomonadati</taxon>
        <taxon>Candidatus Kapaibacteriota</taxon>
        <taxon>Candidatus Kapaibacteriia</taxon>
        <taxon>Candidatus Kapaibacteriales</taxon>
        <taxon>Candidatus Kapaibacteriaceae</taxon>
        <taxon>Candidatus Kapaibacterium</taxon>
    </lineage>
</organism>
<dbReference type="Pfam" id="PF02074">
    <property type="entry name" value="Peptidase_M32"/>
    <property type="match status" value="1"/>
</dbReference>
<evidence type="ECO:0000313" key="5">
    <source>
        <dbReference type="Proteomes" id="UP000184233"/>
    </source>
</evidence>
<protein>
    <recommendedName>
        <fullName evidence="1">Metal-dependent carboxypeptidase</fullName>
        <ecNumber evidence="1">3.4.17.19</ecNumber>
    </recommendedName>
</protein>
<keyword evidence="1" id="KW-0378">Hydrolase</keyword>
<feature type="binding site" evidence="2">
    <location>
        <position position="266"/>
    </location>
    <ligand>
        <name>Zn(2+)</name>
        <dbReference type="ChEBI" id="CHEBI:29105"/>
        <note>catalytic</note>
    </ligand>
</feature>
<sequence length="498" mass="56535">MEDYNRLKKIMNTVSDLGSAVAVLGWDQETYMPDGAVEARSEQLATLSTLIHDFMTNDAARAAVAAVPSYIGTLSDRDQRVVKTFVKDHTRTIRLPADLVEEQARVASLAQDAWKRARQASDFSIFQPMLERTVDLKRREAELLGPADHPYDNLIDTYEPSATVGSLTPVFDRLRAGTVDLLSKIGPLQDKVPDDVLYRTYDGNKQLDMARQIIDILGFRFETGRIDLSAHPFCTTFAISDVRLTTRIRENDLRSCLFGLIHEAGHGMYEQGVSRELARTPSAQGASMGIHESQSLFWENVIARSEEFWQWAFPRLRAAFPDQLADQTPESFFKAINKMRPSLNRVESDELTYNMHIILRFEIERDLIGGTIEVKDIPELWRTKMQASLGVVPPNDAEGCLQDVHWSFGGIGYFPSYTLGKLYAAMEWNALERQMPDARTRIVNGDFAPIREWLRTHIHDNGRTETPDEIIRRVASRPLTEVDFLDYVGRKAARVYGF</sequence>
<comment type="similarity">
    <text evidence="1">Belongs to the peptidase M32 family.</text>
</comment>
<dbReference type="GO" id="GO:0046872">
    <property type="term" value="F:metal ion binding"/>
    <property type="evidence" value="ECO:0007669"/>
    <property type="project" value="UniProtKB-KW"/>
</dbReference>
<dbReference type="Gene3D" id="1.10.1370.30">
    <property type="match status" value="1"/>
</dbReference>
<dbReference type="PANTHER" id="PTHR34217">
    <property type="entry name" value="METAL-DEPENDENT CARBOXYPEPTIDASE"/>
    <property type="match status" value="1"/>
</dbReference>
<keyword evidence="1" id="KW-0645">Protease</keyword>
<name>A0A1M3L6U2_9BACT</name>
<comment type="function">
    <text evidence="1">Broad specificity carboxypetidase that releases amino acids sequentially from the C-terminus, including neutral, aromatic, polar and basic residues.</text>
</comment>
<keyword evidence="2" id="KW-0862">Zinc</keyword>
<keyword evidence="1" id="KW-0121">Carboxypeptidase</keyword>
<dbReference type="GO" id="GO:0004181">
    <property type="term" value="F:metallocarboxypeptidase activity"/>
    <property type="evidence" value="ECO:0007669"/>
    <property type="project" value="UniProtKB-UniRule"/>
</dbReference>
<accession>A0A1M3L6U2</accession>
<reference evidence="4 5" key="1">
    <citation type="submission" date="2016-09" db="EMBL/GenBank/DDBJ databases">
        <title>Genome-resolved meta-omics ties microbial dynamics to process performance in biotechnology for thiocyanate degradation.</title>
        <authorList>
            <person name="Kantor R.S."/>
            <person name="Huddy R.J."/>
            <person name="Iyer R."/>
            <person name="Thomas B.C."/>
            <person name="Brown C.T."/>
            <person name="Anantharaman K."/>
            <person name="Tringe S."/>
            <person name="Hettich R.L."/>
            <person name="Harrison S.T."/>
            <person name="Banfield J.F."/>
        </authorList>
    </citation>
    <scope>NUCLEOTIDE SEQUENCE [LARGE SCALE GENOMIC DNA]</scope>
    <source>
        <strain evidence="4">59-99</strain>
    </source>
</reference>
<gene>
    <name evidence="4" type="ORF">BGO89_01570</name>
</gene>
<keyword evidence="1" id="KW-0482">Metalloprotease</keyword>
<dbReference type="Proteomes" id="UP000184233">
    <property type="component" value="Unassembled WGS sequence"/>
</dbReference>
<evidence type="ECO:0000313" key="4">
    <source>
        <dbReference type="EMBL" id="OJX61293.1"/>
    </source>
</evidence>
<comment type="cofactor">
    <cofactor evidence="2">
        <name>Zn(2+)</name>
        <dbReference type="ChEBI" id="CHEBI:29105"/>
    </cofactor>
    <text evidence="2">Binds 1 zinc ion per subunit.</text>
</comment>
<comment type="catalytic activity">
    <reaction evidence="1">
        <text>Release of a C-terminal amino acid with broad specificity, except for -Pro.</text>
        <dbReference type="EC" id="3.4.17.19"/>
    </reaction>
</comment>
<dbReference type="CDD" id="cd06460">
    <property type="entry name" value="M32_Taq"/>
    <property type="match status" value="1"/>
</dbReference>
<dbReference type="STRING" id="1895771.BGO89_01570"/>
<dbReference type="GO" id="GO:0006508">
    <property type="term" value="P:proteolysis"/>
    <property type="evidence" value="ECO:0007669"/>
    <property type="project" value="UniProtKB-UniRule"/>
</dbReference>
<dbReference type="EMBL" id="MKVH01000002">
    <property type="protein sequence ID" value="OJX61293.1"/>
    <property type="molecule type" value="Genomic_DNA"/>
</dbReference>
<proteinExistence type="inferred from homology"/>
<dbReference type="EC" id="3.4.17.19" evidence="1"/>
<feature type="binding site" evidence="2">
    <location>
        <position position="292"/>
    </location>
    <ligand>
        <name>Zn(2+)</name>
        <dbReference type="ChEBI" id="CHEBI:29105"/>
        <note>catalytic</note>
    </ligand>
</feature>
<dbReference type="SUPFAM" id="SSF55486">
    <property type="entry name" value="Metalloproteases ('zincins'), catalytic domain"/>
    <property type="match status" value="1"/>
</dbReference>
<evidence type="ECO:0000256" key="3">
    <source>
        <dbReference type="PIRSR" id="PIRSR006615-2"/>
    </source>
</evidence>
<feature type="binding site" evidence="2">
    <location>
        <position position="262"/>
    </location>
    <ligand>
        <name>Zn(2+)</name>
        <dbReference type="ChEBI" id="CHEBI:29105"/>
        <note>catalytic</note>
    </ligand>
</feature>
<dbReference type="PRINTS" id="PR00998">
    <property type="entry name" value="CRBOXYPTASET"/>
</dbReference>
<dbReference type="InterPro" id="IPR001333">
    <property type="entry name" value="Peptidase_M32_Taq"/>
</dbReference>
<dbReference type="PANTHER" id="PTHR34217:SF1">
    <property type="entry name" value="CARBOXYPEPTIDASE 1"/>
    <property type="match status" value="1"/>
</dbReference>
<feature type="active site" description="Proton donor/acceptor" evidence="3">
    <location>
        <position position="263"/>
    </location>
</feature>
<keyword evidence="1 2" id="KW-0479">Metal-binding</keyword>
<evidence type="ECO:0000256" key="1">
    <source>
        <dbReference type="PIRNR" id="PIRNR006615"/>
    </source>
</evidence>